<dbReference type="PANTHER" id="PTHR43794:SF11">
    <property type="entry name" value="AMIDOHYDROLASE-RELATED DOMAIN-CONTAINING PROTEIN"/>
    <property type="match status" value="1"/>
</dbReference>
<feature type="domain" description="Amidohydrolase-related" evidence="5">
    <location>
        <begin position="59"/>
        <end position="431"/>
    </location>
</feature>
<evidence type="ECO:0000259" key="5">
    <source>
        <dbReference type="Pfam" id="PF01979"/>
    </source>
</evidence>
<evidence type="ECO:0000256" key="1">
    <source>
        <dbReference type="ARBA" id="ARBA00006745"/>
    </source>
</evidence>
<dbReference type="Pfam" id="PF22039">
    <property type="entry name" value="HUTI_composite_bact"/>
    <property type="match status" value="1"/>
</dbReference>
<comment type="caution">
    <text evidence="7">The sequence shown here is derived from an EMBL/GenBank/DDBJ whole genome shotgun (WGS) entry which is preliminary data.</text>
</comment>
<name>A0ABT1LGY1_9HYPH</name>
<evidence type="ECO:0000313" key="8">
    <source>
        <dbReference type="Proteomes" id="UP001205890"/>
    </source>
</evidence>
<evidence type="ECO:0000256" key="4">
    <source>
        <dbReference type="ARBA" id="ARBA00022833"/>
    </source>
</evidence>
<protein>
    <submittedName>
        <fullName evidence="7">Amidohydrolase family protein</fullName>
    </submittedName>
</protein>
<evidence type="ECO:0000259" key="6">
    <source>
        <dbReference type="Pfam" id="PF22039"/>
    </source>
</evidence>
<dbReference type="InterPro" id="IPR050287">
    <property type="entry name" value="MTA/SAH_deaminase"/>
</dbReference>
<reference evidence="7 8" key="1">
    <citation type="submission" date="2022-07" db="EMBL/GenBank/DDBJ databases">
        <authorList>
            <person name="Li W.-J."/>
            <person name="Deng Q.-Q."/>
        </authorList>
    </citation>
    <scope>NUCLEOTIDE SEQUENCE [LARGE SCALE GENOMIC DNA]</scope>
    <source>
        <strain evidence="7 8">SYSU M60028</strain>
    </source>
</reference>
<proteinExistence type="inferred from homology"/>
<dbReference type="InterPro" id="IPR006680">
    <property type="entry name" value="Amidohydro-rel"/>
</dbReference>
<dbReference type="Gene3D" id="2.30.40.10">
    <property type="entry name" value="Urease, subunit C, domain 1"/>
    <property type="match status" value="1"/>
</dbReference>
<keyword evidence="8" id="KW-1185">Reference proteome</keyword>
<evidence type="ECO:0000256" key="2">
    <source>
        <dbReference type="ARBA" id="ARBA00022723"/>
    </source>
</evidence>
<dbReference type="RefSeq" id="WP_254745883.1">
    <property type="nucleotide sequence ID" value="NZ_JANCLU010000026.1"/>
</dbReference>
<dbReference type="SUPFAM" id="SSF51556">
    <property type="entry name" value="Metallo-dependent hydrolases"/>
    <property type="match status" value="1"/>
</dbReference>
<gene>
    <name evidence="7" type="ORF">NK718_19700</name>
</gene>
<dbReference type="EMBL" id="JANCLU010000026">
    <property type="protein sequence ID" value="MCP8940757.1"/>
    <property type="molecule type" value="Genomic_DNA"/>
</dbReference>
<keyword evidence="3" id="KW-0378">Hydrolase</keyword>
<dbReference type="SUPFAM" id="SSF51338">
    <property type="entry name" value="Composite domain of metallo-dependent hydrolases"/>
    <property type="match status" value="1"/>
</dbReference>
<dbReference type="Gene3D" id="3.20.20.140">
    <property type="entry name" value="Metal-dependent hydrolases"/>
    <property type="match status" value="1"/>
</dbReference>
<comment type="similarity">
    <text evidence="1">Belongs to the metallo-dependent hydrolases superfamily. ATZ/TRZ family.</text>
</comment>
<dbReference type="PANTHER" id="PTHR43794">
    <property type="entry name" value="AMINOHYDROLASE SSNA-RELATED"/>
    <property type="match status" value="1"/>
</dbReference>
<dbReference type="Pfam" id="PF01979">
    <property type="entry name" value="Amidohydro_1"/>
    <property type="match status" value="1"/>
</dbReference>
<accession>A0ABT1LGY1</accession>
<feature type="domain" description="Aminodeoxyfutalosine deaminase/Imidazolonepropionase-like composite" evidence="6">
    <location>
        <begin position="24"/>
        <end position="46"/>
    </location>
</feature>
<organism evidence="7 8">
    <name type="scientific">Alsobacter ponti</name>
    <dbReference type="NCBI Taxonomy" id="2962936"/>
    <lineage>
        <taxon>Bacteria</taxon>
        <taxon>Pseudomonadati</taxon>
        <taxon>Pseudomonadota</taxon>
        <taxon>Alphaproteobacteria</taxon>
        <taxon>Hyphomicrobiales</taxon>
        <taxon>Alsobacteraceae</taxon>
        <taxon>Alsobacter</taxon>
    </lineage>
</organism>
<evidence type="ECO:0000256" key="3">
    <source>
        <dbReference type="ARBA" id="ARBA00022801"/>
    </source>
</evidence>
<sequence>MADILITGGVLIPVDPQRRILQDGAVAIAGDRILAVGPTAEVVAAHDAPTRIDARGKAVLPGLIDGHAHAGHGLIKTMGGGRSDLWYKACESAYTVGSTPEFWHAEAQLAALERLRFGVTTGVSLLGGGDSVMRTDDPAYGNAHCGGVEAVGTRSVVAIGPTRPPHPRTYADWSGGERRDKAVDYDRQMQTCESLIARWHGSYGGRLHMALLTPTLRPEHRESMPAAELREAERQAREVHALAVARGLVFTQDGHGRGSVKMAHELGILGPETLLSHATDLTDEEIGLCAETGARIAHNPSAVASILGRCPVPELLEAGVLVCLGSDATAPDRSADMFRHMQQCMHYHRTHFRDPSWLPPGKVLEMCTIDAARALGLDSEIGSLEPGKKADVILVDLRRPHLYPANMPEFRVTYFANGNDVHTVLVDGRVVLADRRAITVDEDAILDAAQRSTEEMVDRLGLRDLLRTPATFWNHVRATDQVREH</sequence>
<dbReference type="InterPro" id="IPR054418">
    <property type="entry name" value="MQNX/HUTI_composite_N"/>
</dbReference>
<keyword evidence="4" id="KW-0862">Zinc</keyword>
<keyword evidence="2" id="KW-0479">Metal-binding</keyword>
<dbReference type="InterPro" id="IPR011059">
    <property type="entry name" value="Metal-dep_hydrolase_composite"/>
</dbReference>
<dbReference type="InterPro" id="IPR032466">
    <property type="entry name" value="Metal_Hydrolase"/>
</dbReference>
<evidence type="ECO:0000313" key="7">
    <source>
        <dbReference type="EMBL" id="MCP8940757.1"/>
    </source>
</evidence>
<dbReference type="Proteomes" id="UP001205890">
    <property type="component" value="Unassembled WGS sequence"/>
</dbReference>